<dbReference type="Gene3D" id="3.40.50.720">
    <property type="entry name" value="NAD(P)-binding Rossmann-like Domain"/>
    <property type="match status" value="1"/>
</dbReference>
<proteinExistence type="predicted"/>
<accession>A0ABW7QEW1</accession>
<evidence type="ECO:0000313" key="5">
    <source>
        <dbReference type="Proteomes" id="UP001610861"/>
    </source>
</evidence>
<dbReference type="PANTHER" id="PTHR14239:SF0">
    <property type="entry name" value="F420-DEPENDENT NADP REDUCTASE"/>
    <property type="match status" value="1"/>
</dbReference>
<name>A0ABW7QEW1_9MICO</name>
<dbReference type="PANTHER" id="PTHR14239">
    <property type="entry name" value="DUDULIN-RELATED"/>
    <property type="match status" value="1"/>
</dbReference>
<reference evidence="4 5" key="1">
    <citation type="submission" date="2024-09" db="EMBL/GenBank/DDBJ databases">
        <authorList>
            <person name="Pan X."/>
        </authorList>
    </citation>
    <scope>NUCLEOTIDE SEQUENCE [LARGE SCALE GENOMIC DNA]</scope>
    <source>
        <strain evidence="4 5">B2969</strain>
    </source>
</reference>
<evidence type="ECO:0000313" key="4">
    <source>
        <dbReference type="EMBL" id="MFH8252992.1"/>
    </source>
</evidence>
<dbReference type="EMBL" id="JBIQWL010000014">
    <property type="protein sequence ID" value="MFH8252992.1"/>
    <property type="molecule type" value="Genomic_DNA"/>
</dbReference>
<dbReference type="InterPro" id="IPR036291">
    <property type="entry name" value="NAD(P)-bd_dom_sf"/>
</dbReference>
<keyword evidence="1" id="KW-0560">Oxidoreductase</keyword>
<dbReference type="Pfam" id="PF03807">
    <property type="entry name" value="F420_oxidored"/>
    <property type="match status" value="1"/>
</dbReference>
<evidence type="ECO:0000256" key="1">
    <source>
        <dbReference type="ARBA" id="ARBA00023002"/>
    </source>
</evidence>
<keyword evidence="5" id="KW-1185">Reference proteome</keyword>
<feature type="domain" description="Pyrroline-5-carboxylate reductase catalytic N-terminal" evidence="3">
    <location>
        <begin position="7"/>
        <end position="93"/>
    </location>
</feature>
<sequence length="234" mass="24860">MIPKPVVGILGAGRFGMVVARLATNAGYPVLIAGSGDPRRIALPHDLTDVVAATAAEVAERADVVVLALPIGKYRTIPAGPLEGKLVIDAMNYWWQTDGILPDFTDPLTSSSEVVRDHLPGSRVVKALNHMGYTDLQDEARPSGQADRKAIGIAGDDPADVDVVADFVDGLGFDPVVVGRLSDGVRLEPGTDPFGADVEAEELRLMIDSFPTSQRGRRRVAAQRATPSERADSE</sequence>
<protein>
    <submittedName>
        <fullName evidence="4">NADPH-dependent F420 reductase</fullName>
    </submittedName>
</protein>
<dbReference type="SUPFAM" id="SSF51735">
    <property type="entry name" value="NAD(P)-binding Rossmann-fold domains"/>
    <property type="match status" value="1"/>
</dbReference>
<gene>
    <name evidence="4" type="ORF">ACH3VR_21680</name>
</gene>
<organism evidence="4 5">
    <name type="scientific">Microbacterium alkaliflavum</name>
    <dbReference type="NCBI Taxonomy" id="3248839"/>
    <lineage>
        <taxon>Bacteria</taxon>
        <taxon>Bacillati</taxon>
        <taxon>Actinomycetota</taxon>
        <taxon>Actinomycetes</taxon>
        <taxon>Micrococcales</taxon>
        <taxon>Microbacteriaceae</taxon>
        <taxon>Microbacterium</taxon>
    </lineage>
</organism>
<dbReference type="InterPro" id="IPR028939">
    <property type="entry name" value="P5C_Rdtase_cat_N"/>
</dbReference>
<feature type="region of interest" description="Disordered" evidence="2">
    <location>
        <begin position="213"/>
        <end position="234"/>
    </location>
</feature>
<evidence type="ECO:0000259" key="3">
    <source>
        <dbReference type="Pfam" id="PF03807"/>
    </source>
</evidence>
<comment type="caution">
    <text evidence="4">The sequence shown here is derived from an EMBL/GenBank/DDBJ whole genome shotgun (WGS) entry which is preliminary data.</text>
</comment>
<dbReference type="RefSeq" id="WP_397558417.1">
    <property type="nucleotide sequence ID" value="NZ_JBIQWL010000014.1"/>
</dbReference>
<dbReference type="Proteomes" id="UP001610861">
    <property type="component" value="Unassembled WGS sequence"/>
</dbReference>
<dbReference type="InterPro" id="IPR051267">
    <property type="entry name" value="STEAP_metalloreductase"/>
</dbReference>
<evidence type="ECO:0000256" key="2">
    <source>
        <dbReference type="SAM" id="MobiDB-lite"/>
    </source>
</evidence>